<evidence type="ECO:0000313" key="2">
    <source>
        <dbReference type="EMBL" id="MBE9221879.1"/>
    </source>
</evidence>
<dbReference type="EMBL" id="JADEWC010000006">
    <property type="protein sequence ID" value="MBE9221879.1"/>
    <property type="molecule type" value="Genomic_DNA"/>
</dbReference>
<keyword evidence="3" id="KW-1185">Reference proteome</keyword>
<reference evidence="2 3" key="1">
    <citation type="submission" date="2020-10" db="EMBL/GenBank/DDBJ databases">
        <authorList>
            <person name="Castelo-Branco R."/>
            <person name="Eusebio N."/>
            <person name="Adriana R."/>
            <person name="Vieira A."/>
            <person name="Brugerolle De Fraissinette N."/>
            <person name="Rezende De Castro R."/>
            <person name="Schneider M.P."/>
            <person name="Vasconcelos V."/>
            <person name="Leao P.N."/>
        </authorList>
    </citation>
    <scope>NUCLEOTIDE SEQUENCE [LARGE SCALE GENOMIC DNA]</scope>
    <source>
        <strain evidence="2 3">LEGE 03274</strain>
    </source>
</reference>
<protein>
    <submittedName>
        <fullName evidence="2">Helix-turn-helix domain-containing protein</fullName>
    </submittedName>
</protein>
<dbReference type="InterPro" id="IPR041657">
    <property type="entry name" value="HTH_17"/>
</dbReference>
<dbReference type="RefSeq" id="WP_193800062.1">
    <property type="nucleotide sequence ID" value="NZ_JADEWC010000006.1"/>
</dbReference>
<dbReference type="InterPro" id="IPR009061">
    <property type="entry name" value="DNA-bd_dom_put_sf"/>
</dbReference>
<gene>
    <name evidence="2" type="ORF">IQ215_04135</name>
</gene>
<evidence type="ECO:0000313" key="3">
    <source>
        <dbReference type="Proteomes" id="UP000654604"/>
    </source>
</evidence>
<evidence type="ECO:0000259" key="1">
    <source>
        <dbReference type="Pfam" id="PF12728"/>
    </source>
</evidence>
<organism evidence="2 3">
    <name type="scientific">Cyanobacterium stanieri LEGE 03274</name>
    <dbReference type="NCBI Taxonomy" id="1828756"/>
    <lineage>
        <taxon>Bacteria</taxon>
        <taxon>Bacillati</taxon>
        <taxon>Cyanobacteriota</taxon>
        <taxon>Cyanophyceae</taxon>
        <taxon>Oscillatoriophycideae</taxon>
        <taxon>Chroococcales</taxon>
        <taxon>Geminocystaceae</taxon>
        <taxon>Cyanobacterium</taxon>
    </lineage>
</organism>
<dbReference type="Pfam" id="PF12728">
    <property type="entry name" value="HTH_17"/>
    <property type="match status" value="1"/>
</dbReference>
<sequence>MEDIKRAEKETKNTPVTKKRYLRNELNLQLQRDVQSVIVICRDEYMTIGETADFLNVSPAYLNKMLKNRELSYIKIGKRRKIKTKDVVQYQQIRDKKRNHLLNSFSQGLKEDGLYD</sequence>
<feature type="domain" description="Helix-turn-helix" evidence="1">
    <location>
        <begin position="45"/>
        <end position="92"/>
    </location>
</feature>
<dbReference type="NCBIfam" id="TIGR01764">
    <property type="entry name" value="excise"/>
    <property type="match status" value="1"/>
</dbReference>
<dbReference type="InterPro" id="IPR010093">
    <property type="entry name" value="SinI_DNA-bd"/>
</dbReference>
<accession>A0ABR9V1V8</accession>
<name>A0ABR9V1V8_9CHRO</name>
<proteinExistence type="predicted"/>
<dbReference type="Proteomes" id="UP000654604">
    <property type="component" value="Unassembled WGS sequence"/>
</dbReference>
<dbReference type="SUPFAM" id="SSF46955">
    <property type="entry name" value="Putative DNA-binding domain"/>
    <property type="match status" value="1"/>
</dbReference>
<comment type="caution">
    <text evidence="2">The sequence shown here is derived from an EMBL/GenBank/DDBJ whole genome shotgun (WGS) entry which is preliminary data.</text>
</comment>